<dbReference type="RefSeq" id="WP_206656678.1">
    <property type="nucleotide sequence ID" value="NZ_CP071182.1"/>
</dbReference>
<keyword evidence="4" id="KW-1185">Reference proteome</keyword>
<dbReference type="Gene3D" id="3.40.50.10490">
    <property type="entry name" value="Glucose-6-phosphate isomerase like protein, domain 1"/>
    <property type="match status" value="1"/>
</dbReference>
<dbReference type="InterPro" id="IPR017552">
    <property type="entry name" value="PHI/rmpB"/>
</dbReference>
<dbReference type="PANTHER" id="PTHR43443:SF1">
    <property type="entry name" value="3-HEXULOSE-6-PHOSPHATE ISOMERASE"/>
    <property type="match status" value="1"/>
</dbReference>
<protein>
    <submittedName>
        <fullName evidence="3">6-phospho-3-hexuloisomerase</fullName>
    </submittedName>
</protein>
<dbReference type="NCBIfam" id="TIGR03127">
    <property type="entry name" value="RuMP_HxlB"/>
    <property type="match status" value="1"/>
</dbReference>
<dbReference type="GO" id="GO:0097367">
    <property type="term" value="F:carbohydrate derivative binding"/>
    <property type="evidence" value="ECO:0007669"/>
    <property type="project" value="InterPro"/>
</dbReference>
<dbReference type="AlphaFoldDB" id="A0A9X7VYC8"/>
<reference evidence="3 4" key="1">
    <citation type="submission" date="2021-02" db="EMBL/GenBank/DDBJ databases">
        <title>Alicyclobacillus curvatus sp. nov. and Alicyclobacillus mengziensis sp. nov., two acidophilic bacteria isolated from acid mine drainage.</title>
        <authorList>
            <person name="Huang Y."/>
        </authorList>
    </citation>
    <scope>NUCLEOTIDE SEQUENCE [LARGE SCALE GENOMIC DNA]</scope>
    <source>
        <strain evidence="3 4">S30H14</strain>
    </source>
</reference>
<sequence length="183" mass="19799">MSTLQTVMREIEAVMEKMNADQVVDFARILHEHEDRIFLLGEGRSGLMAKAFAMRLMHLGANVYVMGETITPSMKAGDMLVALSGSGTTSSVVERSVKARELGCQVLGVTTNPESPLGTACTGVLHIPAATKYRKPGETASIQPLSSLFDQASHIVLDSVCVEFAAFRNQTNESAKDRHGNME</sequence>
<feature type="domain" description="SIS" evidence="2">
    <location>
        <begin position="26"/>
        <end position="170"/>
    </location>
</feature>
<accession>A0A9X7VYC8</accession>
<proteinExistence type="inferred from homology"/>
<evidence type="ECO:0000313" key="4">
    <source>
        <dbReference type="Proteomes" id="UP000663505"/>
    </source>
</evidence>
<name>A0A9X7VYC8_9BACL</name>
<dbReference type="EMBL" id="CP071182">
    <property type="protein sequence ID" value="QSO47323.1"/>
    <property type="molecule type" value="Genomic_DNA"/>
</dbReference>
<dbReference type="GO" id="GO:0016853">
    <property type="term" value="F:isomerase activity"/>
    <property type="evidence" value="ECO:0007669"/>
    <property type="project" value="InterPro"/>
</dbReference>
<dbReference type="PANTHER" id="PTHR43443">
    <property type="entry name" value="3-HEXULOSE-6-PHOSPHATE ISOMERASE"/>
    <property type="match status" value="1"/>
</dbReference>
<dbReference type="SUPFAM" id="SSF53697">
    <property type="entry name" value="SIS domain"/>
    <property type="match status" value="1"/>
</dbReference>
<evidence type="ECO:0000259" key="2">
    <source>
        <dbReference type="PROSITE" id="PS51464"/>
    </source>
</evidence>
<dbReference type="CDD" id="cd05005">
    <property type="entry name" value="SIS_PHI"/>
    <property type="match status" value="1"/>
</dbReference>
<dbReference type="InterPro" id="IPR046348">
    <property type="entry name" value="SIS_dom_sf"/>
</dbReference>
<organism evidence="3 4">
    <name type="scientific">Alicyclobacillus mengziensis</name>
    <dbReference type="NCBI Taxonomy" id="2931921"/>
    <lineage>
        <taxon>Bacteria</taxon>
        <taxon>Bacillati</taxon>
        <taxon>Bacillota</taxon>
        <taxon>Bacilli</taxon>
        <taxon>Bacillales</taxon>
        <taxon>Alicyclobacillaceae</taxon>
        <taxon>Alicyclobacillus</taxon>
    </lineage>
</organism>
<dbReference type="GO" id="GO:1901135">
    <property type="term" value="P:carbohydrate derivative metabolic process"/>
    <property type="evidence" value="ECO:0007669"/>
    <property type="project" value="InterPro"/>
</dbReference>
<dbReference type="Proteomes" id="UP000663505">
    <property type="component" value="Chromosome"/>
</dbReference>
<comment type="similarity">
    <text evidence="1">Belongs to the SIS family. PHI subfamily.</text>
</comment>
<gene>
    <name evidence="3" type="primary">hxlB</name>
    <name evidence="3" type="ORF">JZ786_23540</name>
</gene>
<dbReference type="Pfam" id="PF01380">
    <property type="entry name" value="SIS"/>
    <property type="match status" value="1"/>
</dbReference>
<dbReference type="PROSITE" id="PS51464">
    <property type="entry name" value="SIS"/>
    <property type="match status" value="1"/>
</dbReference>
<dbReference type="InterPro" id="IPR001347">
    <property type="entry name" value="SIS_dom"/>
</dbReference>
<evidence type="ECO:0000313" key="3">
    <source>
        <dbReference type="EMBL" id="QSO47323.1"/>
    </source>
</evidence>
<evidence type="ECO:0000256" key="1">
    <source>
        <dbReference type="ARBA" id="ARBA00009235"/>
    </source>
</evidence>
<dbReference type="KEGG" id="afx:JZ786_23540"/>